<evidence type="ECO:0000313" key="2">
    <source>
        <dbReference type="Proteomes" id="UP000189674"/>
    </source>
</evidence>
<protein>
    <submittedName>
        <fullName evidence="1">Uncharacterized protein</fullName>
    </submittedName>
</protein>
<gene>
    <name evidence="1" type="ORF">STSP2_01278</name>
</gene>
<dbReference type="AlphaFoldDB" id="A0A1U9NJL2"/>
<dbReference type="STRING" id="1936003.STSP2_01278"/>
<name>A0A1U9NJL2_9BACT</name>
<accession>A0A1U9NJL2</accession>
<keyword evidence="2" id="KW-1185">Reference proteome</keyword>
<dbReference type="KEGG" id="alus:STSP2_01278"/>
<organism evidence="1 2">
    <name type="scientific">Anaerohalosphaera lusitana</name>
    <dbReference type="NCBI Taxonomy" id="1936003"/>
    <lineage>
        <taxon>Bacteria</taxon>
        <taxon>Pseudomonadati</taxon>
        <taxon>Planctomycetota</taxon>
        <taxon>Phycisphaerae</taxon>
        <taxon>Sedimentisphaerales</taxon>
        <taxon>Anaerohalosphaeraceae</taxon>
        <taxon>Anaerohalosphaera</taxon>
    </lineage>
</organism>
<sequence>MALYLTFYDEWEDIGNIGDIDEIEDITEQPGMEIDDIAKKILKRLLKRLVGSGSSIIYHRLMNLFPTGTEAKKRSVSRVRLDGEFDVEYQVKRCVGVCKRFLGIPIPFTDGGTKWTDWKKDTKELRVVIAEQDIQIGTYPVLIGSGNVAREVNQFLNNVLNDPVSIEDKVKSKLKKVVCE</sequence>
<dbReference type="Proteomes" id="UP000189674">
    <property type="component" value="Chromosome"/>
</dbReference>
<evidence type="ECO:0000313" key="1">
    <source>
        <dbReference type="EMBL" id="AQT68123.1"/>
    </source>
</evidence>
<reference evidence="2" key="1">
    <citation type="submission" date="2017-02" db="EMBL/GenBank/DDBJ databases">
        <title>Comparative genomics and description of representatives of a novel lineage of planctomycetes thriving in anoxic sediments.</title>
        <authorList>
            <person name="Spring S."/>
            <person name="Bunk B."/>
            <person name="Sproer C."/>
        </authorList>
    </citation>
    <scope>NUCLEOTIDE SEQUENCE [LARGE SCALE GENOMIC DNA]</scope>
    <source>
        <strain evidence="2">ST-NAGAB-D1</strain>
    </source>
</reference>
<proteinExistence type="predicted"/>
<dbReference type="EMBL" id="CP019791">
    <property type="protein sequence ID" value="AQT68123.1"/>
    <property type="molecule type" value="Genomic_DNA"/>
</dbReference>